<dbReference type="CDD" id="cd00198">
    <property type="entry name" value="vWFA"/>
    <property type="match status" value="1"/>
</dbReference>
<keyword evidence="1" id="KW-0472">Membrane</keyword>
<evidence type="ECO:0000313" key="4">
    <source>
        <dbReference type="Proteomes" id="UP000030636"/>
    </source>
</evidence>
<proteinExistence type="predicted"/>
<evidence type="ECO:0000313" key="3">
    <source>
        <dbReference type="EMBL" id="AIZ16118.1"/>
    </source>
</evidence>
<dbReference type="RefSeq" id="WP_039171631.1">
    <property type="nucleotide sequence ID" value="NZ_CP007457.1"/>
</dbReference>
<dbReference type="PROSITE" id="PS50234">
    <property type="entry name" value="VWFA"/>
    <property type="match status" value="1"/>
</dbReference>
<keyword evidence="4" id="KW-1185">Reference proteome</keyword>
<dbReference type="AlphaFoldDB" id="A0A0A7I7A3"/>
<sequence length="341" mass="35709">MSGFTLAPALGWVAGSALAAAMLVCAALVVVFHVRRRAQGTDETAAACVRRCVMCVLVAVLALTPSIATTTTSRAVSTTDVVIAADVTGSMGVADATYGDRTQISRLDAAKAAIDDITAAYAHSSFAAVSFGASGTQDVPLTPDARAIDNWADSLRVEPTDTSTGSSPDAAIDTLLLTLKSVRDAHPDDTIVLYLITDGEQTTPKARRTFSSLRRYINDACVIGVGSTAGGRVPQVHADGMTEAGAWVTDPSTGQPGVSIMDEAQITSLADELSGTALLTASGGTVVQQQITGEANSWRQNTTEKQRTRISPITWPFAIALLAVAAWEFAAWHMQSRRLLQ</sequence>
<dbReference type="Pfam" id="PF13519">
    <property type="entry name" value="VWA_2"/>
    <property type="match status" value="1"/>
</dbReference>
<dbReference type="InterPro" id="IPR036465">
    <property type="entry name" value="vWFA_dom_sf"/>
</dbReference>
<evidence type="ECO:0000259" key="2">
    <source>
        <dbReference type="PROSITE" id="PS50234"/>
    </source>
</evidence>
<reference evidence="3 4" key="1">
    <citation type="journal article" date="2015" name="Genome Announc.">
        <title>Bifidobacterium pseudolongum Strain PV8-2, Isolated from a Stool Sample of an Anemic Kenyan Infant.</title>
        <authorList>
            <person name="Vazquez-Gutierrez P."/>
            <person name="Lacroix C."/>
            <person name="Chassard C."/>
            <person name="Klumpp J."/>
            <person name="Stevens M.J."/>
            <person name="Jans C."/>
        </authorList>
    </citation>
    <scope>NUCLEOTIDE SEQUENCE [LARGE SCALE GENOMIC DNA]</scope>
    <source>
        <strain evidence="3 4">PV8-2</strain>
    </source>
</reference>
<feature type="domain" description="VWFA" evidence="2">
    <location>
        <begin position="80"/>
        <end position="273"/>
    </location>
</feature>
<dbReference type="Gene3D" id="3.40.50.410">
    <property type="entry name" value="von Willebrand factor, type A domain"/>
    <property type="match status" value="1"/>
</dbReference>
<evidence type="ECO:0000256" key="1">
    <source>
        <dbReference type="SAM" id="Phobius"/>
    </source>
</evidence>
<dbReference type="STRING" id="1447715.AH67_03575"/>
<name>A0A0A7I7A3_9BIFI</name>
<organism evidence="3 4">
    <name type="scientific">Bifidobacterium pseudolongum PV8-2</name>
    <dbReference type="NCBI Taxonomy" id="1447715"/>
    <lineage>
        <taxon>Bacteria</taxon>
        <taxon>Bacillati</taxon>
        <taxon>Actinomycetota</taxon>
        <taxon>Actinomycetes</taxon>
        <taxon>Bifidobacteriales</taxon>
        <taxon>Bifidobacteriaceae</taxon>
        <taxon>Bifidobacterium</taxon>
    </lineage>
</organism>
<dbReference type="EMBL" id="CP007457">
    <property type="protein sequence ID" value="AIZ16118.1"/>
    <property type="molecule type" value="Genomic_DNA"/>
</dbReference>
<dbReference type="InterPro" id="IPR002035">
    <property type="entry name" value="VWF_A"/>
</dbReference>
<keyword evidence="1" id="KW-1133">Transmembrane helix</keyword>
<dbReference type="Proteomes" id="UP000030636">
    <property type="component" value="Chromosome"/>
</dbReference>
<feature type="transmembrane region" description="Helical" evidence="1">
    <location>
        <begin position="12"/>
        <end position="32"/>
    </location>
</feature>
<accession>A0A0A7I7A3</accession>
<dbReference type="SUPFAM" id="SSF53300">
    <property type="entry name" value="vWA-like"/>
    <property type="match status" value="1"/>
</dbReference>
<keyword evidence="1" id="KW-0812">Transmembrane</keyword>
<feature type="transmembrane region" description="Helical" evidence="1">
    <location>
        <begin position="313"/>
        <end position="332"/>
    </location>
</feature>
<dbReference type="KEGG" id="bpsp:AH67_03575"/>
<dbReference type="HOGENOM" id="CLU_069615_2_0_11"/>
<gene>
    <name evidence="3" type="ORF">AH67_03575</name>
</gene>
<protein>
    <recommendedName>
        <fullName evidence="2">VWFA domain-containing protein</fullName>
    </recommendedName>
</protein>
<dbReference type="OrthoDB" id="9814325at2"/>